<dbReference type="EMBL" id="CAJNOV010005092">
    <property type="protein sequence ID" value="CAF1197385.1"/>
    <property type="molecule type" value="Genomic_DNA"/>
</dbReference>
<keyword evidence="4" id="KW-0175">Coiled coil</keyword>
<evidence type="ECO:0000259" key="6">
    <source>
        <dbReference type="Pfam" id="PF04500"/>
    </source>
</evidence>
<reference evidence="8" key="1">
    <citation type="submission" date="2021-02" db="EMBL/GenBank/DDBJ databases">
        <authorList>
            <person name="Nowell W R."/>
        </authorList>
    </citation>
    <scope>NUCLEOTIDE SEQUENCE</scope>
</reference>
<keyword evidence="3" id="KW-0862">Zinc</keyword>
<keyword evidence="2" id="KW-0863">Zinc-finger</keyword>
<dbReference type="Gene3D" id="2.20.25.240">
    <property type="match status" value="1"/>
</dbReference>
<evidence type="ECO:0000256" key="4">
    <source>
        <dbReference type="SAM" id="Coils"/>
    </source>
</evidence>
<dbReference type="GO" id="GO:0008270">
    <property type="term" value="F:zinc ion binding"/>
    <property type="evidence" value="ECO:0007669"/>
    <property type="project" value="UniProtKB-KW"/>
</dbReference>
<dbReference type="Pfam" id="PF04500">
    <property type="entry name" value="FLYWCH"/>
    <property type="match status" value="1"/>
</dbReference>
<dbReference type="AlphaFoldDB" id="A0A816F1Y6"/>
<evidence type="ECO:0000313" key="8">
    <source>
        <dbReference type="EMBL" id="CAF1653902.1"/>
    </source>
</evidence>
<gene>
    <name evidence="7" type="ORF">CJN711_LOCUS11839</name>
    <name evidence="8" type="ORF">KQP761_LOCUS30534</name>
</gene>
<dbReference type="EMBL" id="CAJNOW010016992">
    <property type="protein sequence ID" value="CAF1653902.1"/>
    <property type="molecule type" value="Genomic_DNA"/>
</dbReference>
<evidence type="ECO:0000256" key="5">
    <source>
        <dbReference type="SAM" id="MobiDB-lite"/>
    </source>
</evidence>
<name>A0A816F1Y6_9BILA</name>
<evidence type="ECO:0000256" key="1">
    <source>
        <dbReference type="ARBA" id="ARBA00022723"/>
    </source>
</evidence>
<feature type="domain" description="FLYWCH-type" evidence="6">
    <location>
        <begin position="16"/>
        <end position="74"/>
    </location>
</feature>
<feature type="region of interest" description="Disordered" evidence="5">
    <location>
        <begin position="1031"/>
        <end position="1058"/>
    </location>
</feature>
<evidence type="ECO:0000313" key="7">
    <source>
        <dbReference type="EMBL" id="CAF1197385.1"/>
    </source>
</evidence>
<keyword evidence="1" id="KW-0479">Metal-binding</keyword>
<accession>A0A816F1Y6</accession>
<sequence>METDVNSLHLKEYSLVETKRHKPCLIYCGHRYVQDKIQNRTIYWRCEDRSHCNGRAHQLIGNGSLPILTIKHNHPPIIEDLSRHDIVSVDSHRRQKRQNRKVCSYHLQQKNDLLFSTTSSIMTSAIKLENYQNKQQRLQQQQHATMAKNLHLSEVITTAQPANIRNCNSINAYLHTMPDPNEMTKLLSNITTTSTNYSLKKTSTSPTIDYPSRLNHFSWEEIEGRYLPVIYRHEHGINQRYISKIYVERTLFESESWQRHTLLARSLPPLVSYSYTENELKLFRSIIEWHLASLHFKTIPSSDCLICFEDLLDFYSNLRKLRDNIPTAVTTTTTTFNRPIAPLPRPSPLPLKPTIVPSQSFELPTQIISSVKEQPKSHLLPQNADISMQMNRGQTQIVTTQKNSKESGWVQINNVFIPYIVKTKLRENELNKCHTRQPAPQLQREFYVPYEILIKCNIFSDSEFSLRKLLIKATQQDFDILNNLITNINIFDEKVPEKTLLVNLYHVMVGLNRIFYIKFLPTKQPRTQVNKYHIEILTHTGGSLLMSGNKLIPYIVQNSRFYVPLLYTFHSLPNVLLQAKRSARAPRQHEIDYLNLLLIYFSIDTQPLTLDTLLVDIYNIKCSNLQTPIHYRTLYEHQQHEKNKLLNSIIRCSQPQKTTNGSSSTSSSSASASASSNKTNKYPLTNVVVNPMIHHPSFYGLITPKPVLSVPKIVKQPEIKTVIYENRVLNAIVKSSDISVADWKISLKEIFQKFSIHIDYQKFIQWCQANLLLPLIKMDEQEHQIIKNTQNDDAYYVYQRNLDRCVELLNDITRGSISMTLLSTASSTISTLDYESQQQQQQQSMIQSPLAGAKKRKTTVPTTRHISPSPTAIKEMNPLASSIPQEIEHSSSAVPVPEEITLSVTNEISVKSPNDQITCQIVSVDDDDGTMPVVASVEEEQPLEDSDQSEPDTSFVFVDSTDCNDEKIQLDDRILSCSSGYESSATLTNIDINVHEGEEETNSTINSRENSSSCISAISQESFMVSSKNQYKINRKRQRNNHGGSRSRSLTSRSVKKQCSMNEHSPLVSIITKDKIEQHLKTLFMSSNEKKRPRTRPIKTSTTNHTIEKVNTNNDNSVKMIEQDTNVFDILSSSITGESIIPDDDPTQSQSCTYNVVITDKPNKLGLTIKKVAQS</sequence>
<feature type="compositionally biased region" description="Low complexity" evidence="5">
    <location>
        <begin position="657"/>
        <end position="677"/>
    </location>
</feature>
<proteinExistence type="predicted"/>
<feature type="region of interest" description="Disordered" evidence="5">
    <location>
        <begin position="840"/>
        <end position="872"/>
    </location>
</feature>
<evidence type="ECO:0000256" key="2">
    <source>
        <dbReference type="ARBA" id="ARBA00022771"/>
    </source>
</evidence>
<evidence type="ECO:0000256" key="3">
    <source>
        <dbReference type="ARBA" id="ARBA00022833"/>
    </source>
</evidence>
<dbReference type="InterPro" id="IPR007588">
    <property type="entry name" value="Znf_FLYWCH"/>
</dbReference>
<dbReference type="OrthoDB" id="9999425at2759"/>
<feature type="coiled-coil region" evidence="4">
    <location>
        <begin position="121"/>
        <end position="148"/>
    </location>
</feature>
<protein>
    <recommendedName>
        <fullName evidence="6">FLYWCH-type domain-containing protein</fullName>
    </recommendedName>
</protein>
<organism evidence="8 9">
    <name type="scientific">Rotaria magnacalcarata</name>
    <dbReference type="NCBI Taxonomy" id="392030"/>
    <lineage>
        <taxon>Eukaryota</taxon>
        <taxon>Metazoa</taxon>
        <taxon>Spiralia</taxon>
        <taxon>Gnathifera</taxon>
        <taxon>Rotifera</taxon>
        <taxon>Eurotatoria</taxon>
        <taxon>Bdelloidea</taxon>
        <taxon>Philodinida</taxon>
        <taxon>Philodinidae</taxon>
        <taxon>Rotaria</taxon>
    </lineage>
</organism>
<comment type="caution">
    <text evidence="8">The sequence shown here is derived from an EMBL/GenBank/DDBJ whole genome shotgun (WGS) entry which is preliminary data.</text>
</comment>
<dbReference type="Proteomes" id="UP000663855">
    <property type="component" value="Unassembled WGS sequence"/>
</dbReference>
<feature type="region of interest" description="Disordered" evidence="5">
    <location>
        <begin position="655"/>
        <end position="677"/>
    </location>
</feature>
<dbReference type="Proteomes" id="UP000663834">
    <property type="component" value="Unassembled WGS sequence"/>
</dbReference>
<evidence type="ECO:0000313" key="9">
    <source>
        <dbReference type="Proteomes" id="UP000663834"/>
    </source>
</evidence>
<feature type="compositionally biased region" description="Polar residues" evidence="5">
    <location>
        <begin position="859"/>
        <end position="870"/>
    </location>
</feature>